<keyword evidence="1" id="KW-0245">EGF-like domain</keyword>
<dbReference type="PROSITE" id="PS51864">
    <property type="entry name" value="ASTACIN"/>
    <property type="match status" value="1"/>
</dbReference>
<dbReference type="SUPFAM" id="SSF55486">
    <property type="entry name" value="Metalloproteases ('zincins'), catalytic domain"/>
    <property type="match status" value="1"/>
</dbReference>
<feature type="signal peptide" evidence="9">
    <location>
        <begin position="1"/>
        <end position="16"/>
    </location>
</feature>
<dbReference type="SUPFAM" id="SSF49854">
    <property type="entry name" value="Spermadhesin, CUB domain"/>
    <property type="match status" value="1"/>
</dbReference>
<feature type="domain" description="Peptidase M12A" evidence="10">
    <location>
        <begin position="159"/>
        <end position="365"/>
    </location>
</feature>
<organism evidence="11 12">
    <name type="scientific">Acrobeloides nanus</name>
    <dbReference type="NCBI Taxonomy" id="290746"/>
    <lineage>
        <taxon>Eukaryota</taxon>
        <taxon>Metazoa</taxon>
        <taxon>Ecdysozoa</taxon>
        <taxon>Nematoda</taxon>
        <taxon>Chromadorea</taxon>
        <taxon>Rhabditida</taxon>
        <taxon>Tylenchina</taxon>
        <taxon>Cephalobomorpha</taxon>
        <taxon>Cephaloboidea</taxon>
        <taxon>Cephalobidae</taxon>
        <taxon>Acrobeloides</taxon>
    </lineage>
</organism>
<keyword evidence="11" id="KW-1185">Reference proteome</keyword>
<comment type="cofactor">
    <cofactor evidence="8 9">
        <name>Zn(2+)</name>
        <dbReference type="ChEBI" id="CHEBI:29105"/>
    </cofactor>
    <text evidence="8 9">Binds 1 zinc ion per subunit.</text>
</comment>
<comment type="caution">
    <text evidence="8">Lacks conserved residue(s) required for the propagation of feature annotation.</text>
</comment>
<keyword evidence="2 8" id="KW-0645">Protease</keyword>
<feature type="active site" evidence="8">
    <location>
        <position position="273"/>
    </location>
</feature>
<dbReference type="InterPro" id="IPR024079">
    <property type="entry name" value="MetalloPept_cat_dom_sf"/>
</dbReference>
<keyword evidence="6 8" id="KW-0482">Metalloprotease</keyword>
<evidence type="ECO:0000313" key="11">
    <source>
        <dbReference type="Proteomes" id="UP000887540"/>
    </source>
</evidence>
<keyword evidence="9" id="KW-0732">Signal</keyword>
<evidence type="ECO:0000313" key="12">
    <source>
        <dbReference type="WBParaSite" id="ACRNAN_scaffold9046.g10395.t1"/>
    </source>
</evidence>
<accession>A0A914EMI3</accession>
<evidence type="ECO:0000256" key="5">
    <source>
        <dbReference type="ARBA" id="ARBA00022833"/>
    </source>
</evidence>
<dbReference type="SMART" id="SM00235">
    <property type="entry name" value="ZnMc"/>
    <property type="match status" value="1"/>
</dbReference>
<evidence type="ECO:0000256" key="4">
    <source>
        <dbReference type="ARBA" id="ARBA00022801"/>
    </source>
</evidence>
<dbReference type="Proteomes" id="UP000887540">
    <property type="component" value="Unplaced"/>
</dbReference>
<dbReference type="InterPro" id="IPR006026">
    <property type="entry name" value="Peptidase_Metallo"/>
</dbReference>
<feature type="binding site" evidence="8">
    <location>
        <position position="276"/>
    </location>
    <ligand>
        <name>Zn(2+)</name>
        <dbReference type="ChEBI" id="CHEBI:29105"/>
        <note>catalytic</note>
    </ligand>
</feature>
<keyword evidence="5 8" id="KW-0862">Zinc</keyword>
<keyword evidence="4 8" id="KW-0378">Hydrolase</keyword>
<keyword evidence="3 8" id="KW-0479">Metal-binding</keyword>
<dbReference type="InterPro" id="IPR035914">
    <property type="entry name" value="Sperma_CUB_dom_sf"/>
</dbReference>
<evidence type="ECO:0000256" key="2">
    <source>
        <dbReference type="ARBA" id="ARBA00022670"/>
    </source>
</evidence>
<dbReference type="EC" id="3.4.24.-" evidence="9"/>
<dbReference type="Pfam" id="PF01400">
    <property type="entry name" value="Astacin"/>
    <property type="match status" value="1"/>
</dbReference>
<dbReference type="GO" id="GO:0006508">
    <property type="term" value="P:proteolysis"/>
    <property type="evidence" value="ECO:0007669"/>
    <property type="project" value="UniProtKB-KW"/>
</dbReference>
<dbReference type="Gene3D" id="3.40.390.10">
    <property type="entry name" value="Collagenase (Catalytic Domain)"/>
    <property type="match status" value="1"/>
</dbReference>
<dbReference type="AlphaFoldDB" id="A0A914EMI3"/>
<dbReference type="GO" id="GO:0004222">
    <property type="term" value="F:metalloendopeptidase activity"/>
    <property type="evidence" value="ECO:0007669"/>
    <property type="project" value="UniProtKB-UniRule"/>
</dbReference>
<evidence type="ECO:0000256" key="8">
    <source>
        <dbReference type="PROSITE-ProRule" id="PRU01211"/>
    </source>
</evidence>
<feature type="binding site" evidence="8">
    <location>
        <position position="282"/>
    </location>
    <ligand>
        <name>Zn(2+)</name>
        <dbReference type="ChEBI" id="CHEBI:29105"/>
        <note>catalytic</note>
    </ligand>
</feature>
<feature type="chain" id="PRO_5038158101" description="Metalloendopeptidase" evidence="9">
    <location>
        <begin position="17"/>
        <end position="554"/>
    </location>
</feature>
<feature type="binding site" evidence="8">
    <location>
        <position position="272"/>
    </location>
    <ligand>
        <name>Zn(2+)</name>
        <dbReference type="ChEBI" id="CHEBI:29105"/>
        <note>catalytic</note>
    </ligand>
</feature>
<protein>
    <recommendedName>
        <fullName evidence="9">Metalloendopeptidase</fullName>
        <ecNumber evidence="9">3.4.24.-</ecNumber>
    </recommendedName>
</protein>
<evidence type="ECO:0000256" key="1">
    <source>
        <dbReference type="ARBA" id="ARBA00022536"/>
    </source>
</evidence>
<dbReference type="WBParaSite" id="ACRNAN_scaffold9046.g10395.t1">
    <property type="protein sequence ID" value="ACRNAN_scaffold9046.g10395.t1"/>
    <property type="gene ID" value="ACRNAN_scaffold9046.g10395"/>
</dbReference>
<dbReference type="PRINTS" id="PR00480">
    <property type="entry name" value="ASTACIN"/>
</dbReference>
<evidence type="ECO:0000256" key="6">
    <source>
        <dbReference type="ARBA" id="ARBA00023049"/>
    </source>
</evidence>
<keyword evidence="7" id="KW-1015">Disulfide bond</keyword>
<dbReference type="PANTHER" id="PTHR10127">
    <property type="entry name" value="DISCOIDIN, CUB, EGF, LAMININ , AND ZINC METALLOPROTEASE DOMAIN CONTAINING"/>
    <property type="match status" value="1"/>
</dbReference>
<sequence length="554" mass="62050">MFRVILISSLLAMVLAGLLNVVLPVTNKLPDFSDITDVVTDEVKSRMNGLVSKGFGRNVQELIRIQKKLKIIKKIGAEQVKRANAKNGNPSAHPVVFEESVDHLGMKNEDEVLDSLLFQGDIFLTEDQLDRMIEDAANELGWGHDVLTKLGVATRGKRQALINPPNDYRWELPISYYYDDNIPEVTRQVIRETFKFFANKTCLTFQEDSTAIPRIQFRNVTRRCYTISGFQGNDWYAQPGDQTNCTICQVEGIHPVNYGEWFCRDKFGQISHEILHTFGVKHHQSRYDRDDYVSMTDALANDEQFARLTINGSSNYGTMYDYGSIMHYGSPSMAAKDTLYNSTMGTQLGPQFIDIFLINSHYECMCAYPTVTCENGGYPNPNGCNTCICTGGFSGTTCSERDPGTEGGGATLQATASDSCQTLTTSLGNDDNITNLYNQKSWFHIQAPAGKQVQLIFTKASFTPGMPFSKTFGCKFQGVEIKIRSREYSRTGFVFCGNDPALVSNTTNIIPFTSDNNLAILQIYTLNNKFNLEVKYRYVDSTTDPTTFPVSCRP</sequence>
<evidence type="ECO:0000256" key="7">
    <source>
        <dbReference type="ARBA" id="ARBA00023157"/>
    </source>
</evidence>
<evidence type="ECO:0000256" key="9">
    <source>
        <dbReference type="RuleBase" id="RU361183"/>
    </source>
</evidence>
<dbReference type="PANTHER" id="PTHR10127:SF780">
    <property type="entry name" value="METALLOENDOPEPTIDASE"/>
    <property type="match status" value="1"/>
</dbReference>
<reference evidence="12" key="1">
    <citation type="submission" date="2022-11" db="UniProtKB">
        <authorList>
            <consortium name="WormBaseParasite"/>
        </authorList>
    </citation>
    <scope>IDENTIFICATION</scope>
</reference>
<evidence type="ECO:0000259" key="10">
    <source>
        <dbReference type="PROSITE" id="PS51864"/>
    </source>
</evidence>
<proteinExistence type="predicted"/>
<name>A0A914EMI3_9BILA</name>
<dbReference type="InterPro" id="IPR001506">
    <property type="entry name" value="Peptidase_M12A"/>
</dbReference>
<evidence type="ECO:0000256" key="3">
    <source>
        <dbReference type="ARBA" id="ARBA00022723"/>
    </source>
</evidence>
<dbReference type="GO" id="GO:0008270">
    <property type="term" value="F:zinc ion binding"/>
    <property type="evidence" value="ECO:0007669"/>
    <property type="project" value="UniProtKB-UniRule"/>
</dbReference>